<dbReference type="RefSeq" id="XP_043050627.1">
    <property type="nucleotide sequence ID" value="XM_043194876.1"/>
</dbReference>
<feature type="region of interest" description="Disordered" evidence="1">
    <location>
        <begin position="251"/>
        <end position="284"/>
    </location>
</feature>
<evidence type="ECO:0000313" key="3">
    <source>
        <dbReference type="Proteomes" id="UP000790833"/>
    </source>
</evidence>
<name>A0A9P7VC50_9ASCO</name>
<protein>
    <submittedName>
        <fullName evidence="2">Uncharacterized protein</fullName>
    </submittedName>
</protein>
<dbReference type="GeneID" id="66117570"/>
<reference evidence="2" key="1">
    <citation type="submission" date="2021-03" db="EMBL/GenBank/DDBJ databases">
        <authorList>
            <person name="Palmer J.M."/>
        </authorList>
    </citation>
    <scope>NUCLEOTIDE SEQUENCE</scope>
    <source>
        <strain evidence="2">ARV_011</strain>
    </source>
</reference>
<dbReference type="AlphaFoldDB" id="A0A9P7VC50"/>
<feature type="region of interest" description="Disordered" evidence="1">
    <location>
        <begin position="110"/>
        <end position="146"/>
    </location>
</feature>
<feature type="compositionally biased region" description="Polar residues" evidence="1">
    <location>
        <begin position="110"/>
        <end position="138"/>
    </location>
</feature>
<dbReference type="EMBL" id="JAHMUF010000005">
    <property type="protein sequence ID" value="KAG7195080.1"/>
    <property type="molecule type" value="Genomic_DNA"/>
</dbReference>
<accession>A0A9P7VC50</accession>
<feature type="compositionally biased region" description="Acidic residues" evidence="1">
    <location>
        <begin position="268"/>
        <end position="284"/>
    </location>
</feature>
<dbReference type="Proteomes" id="UP000790833">
    <property type="component" value="Unassembled WGS sequence"/>
</dbReference>
<gene>
    <name evidence="2" type="ORF">KQ657_004196</name>
</gene>
<dbReference type="OrthoDB" id="4096130at2759"/>
<comment type="caution">
    <text evidence="2">The sequence shown here is derived from an EMBL/GenBank/DDBJ whole genome shotgun (WGS) entry which is preliminary data.</text>
</comment>
<sequence length="385" mass="42977">MSGYSYPNATDLANLTKITADLFKETNIAKYLQLDKLSPPQKPQLIEMKPATSPTPGPIENLLNISQKLIGQYKMELPYSNSQSKIDHNNEPDKENDDVCCSSNKMTTTNINITPRKNTTHNSVSVSARGTKRSWPTDQQDDAQDHESEVLQNYSLVLNSRPVSSGTPLENKSSFFSPAGKVPGLQKKLSLVSLLQSTPVNKTYTPLNKMLKANMAVVVNTDKKPIQIYADKPQQHQLQLQAVKKEIRILSEDANKPEESTKDKNEYEDGDGDEDEDEDEDEEDKLACHANNIMRMAVDSTMLGSTFNASLSSHYDDSIVNILQQLLMLLPHDGFAFVPETEDADKSLIETMKLKWGKKGRYNLDSNRASRVEINEDDLKAAVGI</sequence>
<organism evidence="2 3">
    <name type="scientific">Scheffersomyces spartinae</name>
    <dbReference type="NCBI Taxonomy" id="45513"/>
    <lineage>
        <taxon>Eukaryota</taxon>
        <taxon>Fungi</taxon>
        <taxon>Dikarya</taxon>
        <taxon>Ascomycota</taxon>
        <taxon>Saccharomycotina</taxon>
        <taxon>Pichiomycetes</taxon>
        <taxon>Debaryomycetaceae</taxon>
        <taxon>Scheffersomyces</taxon>
    </lineage>
</organism>
<evidence type="ECO:0000256" key="1">
    <source>
        <dbReference type="SAM" id="MobiDB-lite"/>
    </source>
</evidence>
<proteinExistence type="predicted"/>
<feature type="compositionally biased region" description="Basic and acidic residues" evidence="1">
    <location>
        <begin position="251"/>
        <end position="267"/>
    </location>
</feature>
<keyword evidence="3" id="KW-1185">Reference proteome</keyword>
<evidence type="ECO:0000313" key="2">
    <source>
        <dbReference type="EMBL" id="KAG7195080.1"/>
    </source>
</evidence>